<dbReference type="EMBL" id="JAPFFK010000002">
    <property type="protein sequence ID" value="KAJ6773384.1"/>
    <property type="molecule type" value="Genomic_DNA"/>
</dbReference>
<comment type="caution">
    <text evidence="1">The sequence shown here is derived from an EMBL/GenBank/DDBJ whole genome shotgun (WGS) entry which is preliminary data.</text>
</comment>
<accession>A0A9Q1AJ86</accession>
<name>A0A9Q1AJ86_SALPP</name>
<evidence type="ECO:0000313" key="2">
    <source>
        <dbReference type="Proteomes" id="UP001151532"/>
    </source>
</evidence>
<reference evidence="1" key="1">
    <citation type="submission" date="2022-11" db="EMBL/GenBank/DDBJ databases">
        <authorList>
            <person name="Hyden B.L."/>
            <person name="Feng K."/>
            <person name="Yates T."/>
            <person name="Jawdy S."/>
            <person name="Smart L.B."/>
            <person name="Muchero W."/>
        </authorList>
    </citation>
    <scope>NUCLEOTIDE SEQUENCE</scope>
    <source>
        <tissue evidence="1">Shoot tip</tissue>
    </source>
</reference>
<gene>
    <name evidence="1" type="ORF">OIU79_016963</name>
</gene>
<reference evidence="1" key="2">
    <citation type="journal article" date="2023" name="Int. J. Mol. Sci.">
        <title>De Novo Assembly and Annotation of 11 Diverse Shrub Willow (Salix) Genomes Reveals Novel Gene Organization in Sex-Linked Regions.</title>
        <authorList>
            <person name="Hyden B."/>
            <person name="Feng K."/>
            <person name="Yates T.B."/>
            <person name="Jawdy S."/>
            <person name="Cereghino C."/>
            <person name="Smart L.B."/>
            <person name="Muchero W."/>
        </authorList>
    </citation>
    <scope>NUCLEOTIDE SEQUENCE</scope>
    <source>
        <tissue evidence="1">Shoot tip</tissue>
    </source>
</reference>
<proteinExistence type="predicted"/>
<organism evidence="1 2">
    <name type="scientific">Salix purpurea</name>
    <name type="common">Purple osier willow</name>
    <dbReference type="NCBI Taxonomy" id="77065"/>
    <lineage>
        <taxon>Eukaryota</taxon>
        <taxon>Viridiplantae</taxon>
        <taxon>Streptophyta</taxon>
        <taxon>Embryophyta</taxon>
        <taxon>Tracheophyta</taxon>
        <taxon>Spermatophyta</taxon>
        <taxon>Magnoliopsida</taxon>
        <taxon>eudicotyledons</taxon>
        <taxon>Gunneridae</taxon>
        <taxon>Pentapetalae</taxon>
        <taxon>rosids</taxon>
        <taxon>fabids</taxon>
        <taxon>Malpighiales</taxon>
        <taxon>Salicaceae</taxon>
        <taxon>Saliceae</taxon>
        <taxon>Salix</taxon>
    </lineage>
</organism>
<evidence type="ECO:0000313" key="1">
    <source>
        <dbReference type="EMBL" id="KAJ6773384.1"/>
    </source>
</evidence>
<keyword evidence="2" id="KW-1185">Reference proteome</keyword>
<dbReference type="AlphaFoldDB" id="A0A9Q1AJ86"/>
<sequence length="84" mass="10102">MTDVFGTCYFHSKSEVSLLLLAICYPTRVEIRVKRVIPAGLNRFEHWCRQREHWMIQSDNLEATEELWMMIQNLNAMEEEARWV</sequence>
<protein>
    <submittedName>
        <fullName evidence="1">Uncharacterized protein</fullName>
    </submittedName>
</protein>
<dbReference type="Proteomes" id="UP001151532">
    <property type="component" value="Chromosome 5"/>
</dbReference>